<evidence type="ECO:0000256" key="3">
    <source>
        <dbReference type="ARBA" id="ARBA00022692"/>
    </source>
</evidence>
<evidence type="ECO:0000313" key="10">
    <source>
        <dbReference type="Proteomes" id="UP000007635"/>
    </source>
</evidence>
<feature type="transmembrane region" description="Helical" evidence="7">
    <location>
        <begin position="159"/>
        <end position="179"/>
    </location>
</feature>
<keyword evidence="3 7" id="KW-0812">Transmembrane</keyword>
<dbReference type="InterPro" id="IPR009294">
    <property type="entry name" value="Aph-1"/>
</dbReference>
<dbReference type="OMA" id="IPAYCIL"/>
<comment type="function">
    <text evidence="7">Potential subunit of the gamma-secretase complex, an endoprotease complex that catalyzes the intramembrane cleavage of integral proteins such as Notch receptors.</text>
</comment>
<dbReference type="GeneTree" id="ENSGT00390000002049"/>
<dbReference type="Ensembl" id="ENSGACT00000022949.2">
    <property type="protein sequence ID" value="ENSGACP00000022906.2"/>
    <property type="gene ID" value="ENSGACG00000017339.2"/>
</dbReference>
<dbReference type="Pfam" id="PF06105">
    <property type="entry name" value="Aph-1"/>
    <property type="match status" value="1"/>
</dbReference>
<comment type="subunit">
    <text evidence="7">Component of the gamma-secretase complex.</text>
</comment>
<dbReference type="GO" id="GO:0016485">
    <property type="term" value="P:protein processing"/>
    <property type="evidence" value="ECO:0007669"/>
    <property type="project" value="UniProtKB-UniRule"/>
</dbReference>
<name>G3PZ66_GASAC</name>
<feature type="transmembrane region" description="Helical" evidence="7">
    <location>
        <begin position="6"/>
        <end position="25"/>
    </location>
</feature>
<feature type="compositionally biased region" description="Basic residues" evidence="8">
    <location>
        <begin position="266"/>
        <end position="279"/>
    </location>
</feature>
<keyword evidence="6 7" id="KW-0472">Membrane</keyword>
<evidence type="ECO:0000256" key="8">
    <source>
        <dbReference type="SAM" id="MobiDB-lite"/>
    </source>
</evidence>
<evidence type="ECO:0000256" key="2">
    <source>
        <dbReference type="ARBA" id="ARBA00005577"/>
    </source>
</evidence>
<sequence length="304" mass="33646">MTAAVFFGCTFIAFGPAIALFLFTIAREPLRVIFLIAGAFFWLVSLLLASLVWFISVQISNKDSAAQQKGLLIFGVVLSVLLQETFRFAYYKLLKKANEGLLTLSQEETMPISIRQLAYVSGLGFGFMSGAFSVVNILADSVGPGTIGIHGDSQHYFLSSAFMTMAIILLHMFWGVIFFDGCERQRWWAVAAVVVSHLVVSYLPEPAVRGQPGAHLRHPAGDGRLGLPHRRRLPEEPQALPHLQGHRLPACQPPAQITPRGTRSPARARTHTHTHTHTHTRSFPIHLLFKVNVFNLKAAGNSWK</sequence>
<protein>
    <recommendedName>
        <fullName evidence="7">Gamma-secretase subunit APH-1</fullName>
        <shortName evidence="7">APH-1</shortName>
    </recommendedName>
</protein>
<comment type="subcellular location">
    <subcellularLocation>
        <location evidence="1 7">Membrane</location>
        <topology evidence="1 7">Multi-pass membrane protein</topology>
    </subcellularLocation>
</comment>
<evidence type="ECO:0000256" key="1">
    <source>
        <dbReference type="ARBA" id="ARBA00004141"/>
    </source>
</evidence>
<feature type="transmembrane region" description="Helical" evidence="7">
    <location>
        <begin position="71"/>
        <end position="90"/>
    </location>
</feature>
<evidence type="ECO:0000256" key="6">
    <source>
        <dbReference type="ARBA" id="ARBA00023136"/>
    </source>
</evidence>
<feature type="transmembrane region" description="Helical" evidence="7">
    <location>
        <begin position="117"/>
        <end position="139"/>
    </location>
</feature>
<reference evidence="9 10" key="1">
    <citation type="journal article" date="2021" name="G3 (Bethesda)">
        <title>Improved contiguity of the threespine stickleback genome using long-read sequencing.</title>
        <authorList>
            <person name="Nath S."/>
            <person name="Shaw D.E."/>
            <person name="White M.A."/>
        </authorList>
    </citation>
    <scope>NUCLEOTIDE SEQUENCE [LARGE SCALE GENOMIC DNA]</scope>
    <source>
        <strain evidence="9 10">Lake Benthic</strain>
    </source>
</reference>
<dbReference type="STRING" id="69293.ENSGACP00000022906"/>
<evidence type="ECO:0000256" key="4">
    <source>
        <dbReference type="ARBA" id="ARBA00022976"/>
    </source>
</evidence>
<feature type="transmembrane region" description="Helical" evidence="7">
    <location>
        <begin position="32"/>
        <end position="59"/>
    </location>
</feature>
<keyword evidence="4 7" id="KW-0914">Notch signaling pathway</keyword>
<dbReference type="AlphaFoldDB" id="G3PZ66"/>
<accession>G3PZ66</accession>
<comment type="caution">
    <text evidence="7">Lacks conserved residue(s) required for the propagation of feature annotation.</text>
</comment>
<evidence type="ECO:0000256" key="5">
    <source>
        <dbReference type="ARBA" id="ARBA00022989"/>
    </source>
</evidence>
<evidence type="ECO:0000313" key="9">
    <source>
        <dbReference type="Ensembl" id="ENSGACP00000022906.2"/>
    </source>
</evidence>
<dbReference type="Bgee" id="ENSGACG00000017339">
    <property type="expression patterns" value="Expressed in testis and 13 other cell types or tissues"/>
</dbReference>
<dbReference type="Proteomes" id="UP000007635">
    <property type="component" value="Chromosome II"/>
</dbReference>
<dbReference type="PANTHER" id="PTHR12889">
    <property type="entry name" value="GAMMA-SECRETASE SUBUNIT APH-1"/>
    <property type="match status" value="1"/>
</dbReference>
<feature type="region of interest" description="Disordered" evidence="8">
    <location>
        <begin position="245"/>
        <end position="279"/>
    </location>
</feature>
<evidence type="ECO:0000256" key="7">
    <source>
        <dbReference type="RuleBase" id="RU369072"/>
    </source>
</evidence>
<dbReference type="GO" id="GO:0070765">
    <property type="term" value="C:gamma-secretase complex"/>
    <property type="evidence" value="ECO:0007669"/>
    <property type="project" value="UniProtKB-UniRule"/>
</dbReference>
<proteinExistence type="inferred from homology"/>
<dbReference type="GO" id="GO:0007219">
    <property type="term" value="P:Notch signaling pathway"/>
    <property type="evidence" value="ECO:0007669"/>
    <property type="project" value="UniProtKB-UniRule"/>
</dbReference>
<reference evidence="9" key="2">
    <citation type="submission" date="2025-08" db="UniProtKB">
        <authorList>
            <consortium name="Ensembl"/>
        </authorList>
    </citation>
    <scope>IDENTIFICATION</scope>
</reference>
<dbReference type="FunCoup" id="G3PZ66">
    <property type="interactions" value="1212"/>
</dbReference>
<comment type="similarity">
    <text evidence="2 7">Belongs to the APH-1 family.</text>
</comment>
<keyword evidence="10" id="KW-1185">Reference proteome</keyword>
<dbReference type="InParanoid" id="G3PZ66"/>
<organism evidence="9 10">
    <name type="scientific">Gasterosteus aculeatus aculeatus</name>
    <name type="common">three-spined stickleback</name>
    <dbReference type="NCBI Taxonomy" id="481459"/>
    <lineage>
        <taxon>Eukaryota</taxon>
        <taxon>Metazoa</taxon>
        <taxon>Chordata</taxon>
        <taxon>Craniata</taxon>
        <taxon>Vertebrata</taxon>
        <taxon>Euteleostomi</taxon>
        <taxon>Actinopterygii</taxon>
        <taxon>Neopterygii</taxon>
        <taxon>Teleostei</taxon>
        <taxon>Neoteleostei</taxon>
        <taxon>Acanthomorphata</taxon>
        <taxon>Eupercaria</taxon>
        <taxon>Perciformes</taxon>
        <taxon>Cottioidei</taxon>
        <taxon>Gasterosteales</taxon>
        <taxon>Gasterosteidae</taxon>
        <taxon>Gasterosteus</taxon>
    </lineage>
</organism>
<reference evidence="9" key="3">
    <citation type="submission" date="2025-09" db="UniProtKB">
        <authorList>
            <consortium name="Ensembl"/>
        </authorList>
    </citation>
    <scope>IDENTIFICATION</scope>
</reference>
<keyword evidence="5 7" id="KW-1133">Transmembrane helix</keyword>
<dbReference type="eggNOG" id="KOG3972">
    <property type="taxonomic scope" value="Eukaryota"/>
</dbReference>